<feature type="chain" id="PRO_5039222362" evidence="1">
    <location>
        <begin position="24"/>
        <end position="282"/>
    </location>
</feature>
<dbReference type="SUPFAM" id="SSF110296">
    <property type="entry name" value="Oligoxyloglucan reducing end-specific cellobiohydrolase"/>
    <property type="match status" value="1"/>
</dbReference>
<gene>
    <name evidence="2" type="ORF">Rhola_00003050</name>
</gene>
<dbReference type="Proteomes" id="UP000067708">
    <property type="component" value="Chromosome"/>
</dbReference>
<protein>
    <submittedName>
        <fullName evidence="2">BNR/Asp-box repeat</fullName>
    </submittedName>
</protein>
<evidence type="ECO:0000313" key="3">
    <source>
        <dbReference type="Proteomes" id="UP000067708"/>
    </source>
</evidence>
<dbReference type="HOGENOM" id="CLU_070024_2_0_11"/>
<dbReference type="InterPro" id="IPR054817">
    <property type="entry name" value="Glycosyl_F510_1955-like"/>
</dbReference>
<evidence type="ECO:0000256" key="1">
    <source>
        <dbReference type="SAM" id="SignalP"/>
    </source>
</evidence>
<name>A0A060JKL5_9MICO</name>
<reference evidence="2 3" key="1">
    <citation type="journal article" date="2014" name="Int. J. Syst. Evol. Microbiol.">
        <title>Rhodoluna lacicola gen. nov., sp. nov., a planktonic freshwater bacterium with stream-lined genome.</title>
        <authorList>
            <person name="Hahn M."/>
            <person name="Schmidt J."/>
            <person name="Taipale S.J."/>
            <person name="Doolittle W.F."/>
            <person name="Koll U."/>
        </authorList>
    </citation>
    <scope>NUCLEOTIDE SEQUENCE [LARGE SCALE GENOMIC DNA]</scope>
    <source>
        <strain evidence="2 3">MWH-Ta8</strain>
    </source>
</reference>
<keyword evidence="1" id="KW-0732">Signal</keyword>
<dbReference type="Gene3D" id="2.130.10.10">
    <property type="entry name" value="YVTN repeat-like/Quinoprotein amine dehydrogenase"/>
    <property type="match status" value="1"/>
</dbReference>
<dbReference type="eggNOG" id="COG4447">
    <property type="taxonomic scope" value="Bacteria"/>
</dbReference>
<dbReference type="InterPro" id="IPR015943">
    <property type="entry name" value="WD40/YVTN_repeat-like_dom_sf"/>
</dbReference>
<dbReference type="OrthoDB" id="9764804at2"/>
<proteinExistence type="predicted"/>
<dbReference type="RefSeq" id="WP_038501917.1">
    <property type="nucleotide sequence ID" value="NZ_CP007490.1"/>
</dbReference>
<organism evidence="2 3">
    <name type="scientific">Rhodoluna lacicola</name>
    <dbReference type="NCBI Taxonomy" id="529884"/>
    <lineage>
        <taxon>Bacteria</taxon>
        <taxon>Bacillati</taxon>
        <taxon>Actinomycetota</taxon>
        <taxon>Actinomycetes</taxon>
        <taxon>Micrococcales</taxon>
        <taxon>Microbacteriaceae</taxon>
        <taxon>Luna cluster</taxon>
        <taxon>Luna-1 subcluster</taxon>
        <taxon>Rhodoluna</taxon>
    </lineage>
</organism>
<sequence length="282" mass="29317">MKSRISKHLLASLSLLSVLFLSACSPPNPTSPAVNFGHVHGIVDLGGGDILLGTHSGIYTINEEGDVAGPIGGNDFDAMGISGDEKTLYASGHPGPNTDAQLGTPNLGIIRSDDEGENWSPVSFTGAEDFHVLTVGPNNSLYGIGSGSLALRVSLNGGQTWQNKSKIEAVDLAATSDGALFAATPEGLLVSEDKGTSFTPIKGAPLLYTISSMPEDGLIGVDVNGVLWKMSDQKWQQFGSSRGTVQALLELESGAVALVDERGVVLLKDSKAEVLYRPASSP</sequence>
<dbReference type="EMBL" id="CP007490">
    <property type="protein sequence ID" value="AIC47128.1"/>
    <property type="molecule type" value="Genomic_DNA"/>
</dbReference>
<dbReference type="AlphaFoldDB" id="A0A060JKL5"/>
<keyword evidence="3" id="KW-1185">Reference proteome</keyword>
<dbReference type="KEGG" id="rla:Rhola_00003050"/>
<dbReference type="NCBIfam" id="NF045728">
    <property type="entry name" value="glycosyl_F510_1955"/>
    <property type="match status" value="1"/>
</dbReference>
<accession>A0A060JKL5</accession>
<evidence type="ECO:0000313" key="2">
    <source>
        <dbReference type="EMBL" id="AIC47128.1"/>
    </source>
</evidence>
<feature type="signal peptide" evidence="1">
    <location>
        <begin position="1"/>
        <end position="23"/>
    </location>
</feature>
<dbReference type="PROSITE" id="PS51257">
    <property type="entry name" value="PROKAR_LIPOPROTEIN"/>
    <property type="match status" value="1"/>
</dbReference>
<dbReference type="STRING" id="529884.Rhola_00003050"/>